<organism evidence="2 3">
    <name type="scientific">Blautia liquoris</name>
    <dbReference type="NCBI Taxonomy" id="2779518"/>
    <lineage>
        <taxon>Bacteria</taxon>
        <taxon>Bacillati</taxon>
        <taxon>Bacillota</taxon>
        <taxon>Clostridia</taxon>
        <taxon>Lachnospirales</taxon>
        <taxon>Lachnospiraceae</taxon>
        <taxon>Blautia</taxon>
    </lineage>
</organism>
<gene>
    <name evidence="2" type="ORF">INP51_06755</name>
</gene>
<evidence type="ECO:0000313" key="2">
    <source>
        <dbReference type="EMBL" id="QOV20628.1"/>
    </source>
</evidence>
<evidence type="ECO:0000313" key="3">
    <source>
        <dbReference type="Proteomes" id="UP000593601"/>
    </source>
</evidence>
<feature type="compositionally biased region" description="Basic residues" evidence="1">
    <location>
        <begin position="27"/>
        <end position="41"/>
    </location>
</feature>
<dbReference type="Proteomes" id="UP000593601">
    <property type="component" value="Chromosome"/>
</dbReference>
<dbReference type="KEGG" id="bliq:INP51_06755"/>
<protein>
    <submittedName>
        <fullName evidence="2">Uncharacterized protein</fullName>
    </submittedName>
</protein>
<sequence length="47" mass="5865">MKEQKTRLIVDHNAIYEIDLECMRKKEEKKRKKENRQKMNKKQGFNK</sequence>
<dbReference type="AlphaFoldDB" id="A0A7M2RKH2"/>
<accession>A0A7M2RKH2</accession>
<keyword evidence="3" id="KW-1185">Reference proteome</keyword>
<evidence type="ECO:0000256" key="1">
    <source>
        <dbReference type="SAM" id="MobiDB-lite"/>
    </source>
</evidence>
<dbReference type="RefSeq" id="WP_193736942.1">
    <property type="nucleotide sequence ID" value="NZ_CP063304.1"/>
</dbReference>
<feature type="region of interest" description="Disordered" evidence="1">
    <location>
        <begin position="26"/>
        <end position="47"/>
    </location>
</feature>
<name>A0A7M2RKH2_9FIRM</name>
<dbReference type="EMBL" id="CP063304">
    <property type="protein sequence ID" value="QOV20628.1"/>
    <property type="molecule type" value="Genomic_DNA"/>
</dbReference>
<reference evidence="2 3" key="1">
    <citation type="submission" date="2020-10" db="EMBL/GenBank/DDBJ databases">
        <title>Blautia liquoris sp.nov., isolated from the mud in a fermentation cellar used for the production of Chinese strong-flavoured liquor.</title>
        <authorList>
            <person name="Lu L."/>
        </authorList>
    </citation>
    <scope>NUCLEOTIDE SEQUENCE [LARGE SCALE GENOMIC DNA]</scope>
    <source>
        <strain evidence="2 3">LZLJ-3</strain>
    </source>
</reference>
<proteinExistence type="predicted"/>